<dbReference type="InterPro" id="IPR005135">
    <property type="entry name" value="Endo/exonuclease/phosphatase"/>
</dbReference>
<reference evidence="2" key="1">
    <citation type="submission" date="2022-06" db="EMBL/GenBank/DDBJ databases">
        <title>Gracilimonas sp. CAU 1638 isolated from sea sediment.</title>
        <authorList>
            <person name="Kim W."/>
        </authorList>
    </citation>
    <scope>NUCLEOTIDE SEQUENCE</scope>
    <source>
        <strain evidence="2">CAU 1638</strain>
    </source>
</reference>
<accession>A0A9X2L1Q0</accession>
<dbReference type="PANTHER" id="PTHR42834:SF1">
    <property type="entry name" value="ENDONUCLEASE_EXONUCLEASE_PHOSPHATASE FAMILY PROTEIN (AFU_ORTHOLOGUE AFUA_3G09210)"/>
    <property type="match status" value="1"/>
</dbReference>
<dbReference type="AlphaFoldDB" id="A0A9X2L1Q0"/>
<dbReference type="Gene3D" id="3.60.10.10">
    <property type="entry name" value="Endonuclease/exonuclease/phosphatase"/>
    <property type="match status" value="1"/>
</dbReference>
<dbReference type="RefSeq" id="WP_255133026.1">
    <property type="nucleotide sequence ID" value="NZ_JANDBC010000001.1"/>
</dbReference>
<evidence type="ECO:0000313" key="2">
    <source>
        <dbReference type="EMBL" id="MCP9290708.1"/>
    </source>
</evidence>
<keyword evidence="2" id="KW-0255">Endonuclease</keyword>
<name>A0A9X2L1Q0_9BACT</name>
<dbReference type="GO" id="GO:0004519">
    <property type="term" value="F:endonuclease activity"/>
    <property type="evidence" value="ECO:0007669"/>
    <property type="project" value="UniProtKB-KW"/>
</dbReference>
<keyword evidence="3" id="KW-1185">Reference proteome</keyword>
<evidence type="ECO:0000313" key="3">
    <source>
        <dbReference type="Proteomes" id="UP001139125"/>
    </source>
</evidence>
<dbReference type="Pfam" id="PF03372">
    <property type="entry name" value="Exo_endo_phos"/>
    <property type="match status" value="1"/>
</dbReference>
<sequence>MRLLLLILILITSACTIQQQKEEPAPHSFSQALATPAWYQASDFDTVKVLSWNVEHFVDDIDNPYIDNGRENNPPENMEERRKLFVEIIKKANADIVILQEFESDSYAQQLAEERFPELGYQVFAGHESNDWYMNVVVMSRIPLGLFHSYTATNTPIIEQVDDEGNPASQAFTNNRMWTTEVLVNPDYSFYLTGVHLKAGRGDRNENWRLGQINLLRAHYDQLLALNPNENILTVGDFNSTPDSDEFQAFLGTGSSIEFVDLLGGTGVFSHPADSAFWRIDHILPNNNMKSEVARDTVIVNYYFSPDSMNMAADHLPMSIEIIPKDL</sequence>
<dbReference type="InterPro" id="IPR036691">
    <property type="entry name" value="Endo/exonu/phosph_ase_sf"/>
</dbReference>
<organism evidence="2 3">
    <name type="scientific">Gracilimonas sediminicola</name>
    <dbReference type="NCBI Taxonomy" id="2952158"/>
    <lineage>
        <taxon>Bacteria</taxon>
        <taxon>Pseudomonadati</taxon>
        <taxon>Balneolota</taxon>
        <taxon>Balneolia</taxon>
        <taxon>Balneolales</taxon>
        <taxon>Balneolaceae</taxon>
        <taxon>Gracilimonas</taxon>
    </lineage>
</organism>
<proteinExistence type="predicted"/>
<dbReference type="PANTHER" id="PTHR42834">
    <property type="entry name" value="ENDONUCLEASE/EXONUCLEASE/PHOSPHATASE FAMILY PROTEIN (AFU_ORTHOLOGUE AFUA_3G09210)"/>
    <property type="match status" value="1"/>
</dbReference>
<dbReference type="Proteomes" id="UP001139125">
    <property type="component" value="Unassembled WGS sequence"/>
</dbReference>
<feature type="domain" description="Endonuclease/exonuclease/phosphatase" evidence="1">
    <location>
        <begin position="50"/>
        <end position="292"/>
    </location>
</feature>
<keyword evidence="2" id="KW-0378">Hydrolase</keyword>
<dbReference type="PROSITE" id="PS51257">
    <property type="entry name" value="PROKAR_LIPOPROTEIN"/>
    <property type="match status" value="1"/>
</dbReference>
<comment type="caution">
    <text evidence="2">The sequence shown here is derived from an EMBL/GenBank/DDBJ whole genome shotgun (WGS) entry which is preliminary data.</text>
</comment>
<keyword evidence="2" id="KW-0540">Nuclease</keyword>
<gene>
    <name evidence="2" type="ORF">NM125_03805</name>
</gene>
<evidence type="ECO:0000259" key="1">
    <source>
        <dbReference type="Pfam" id="PF03372"/>
    </source>
</evidence>
<dbReference type="EMBL" id="JANDBC010000001">
    <property type="protein sequence ID" value="MCP9290708.1"/>
    <property type="molecule type" value="Genomic_DNA"/>
</dbReference>
<dbReference type="SUPFAM" id="SSF56219">
    <property type="entry name" value="DNase I-like"/>
    <property type="match status" value="1"/>
</dbReference>
<protein>
    <submittedName>
        <fullName evidence="2">Endonuclease/exonuclease/phosphatase family protein</fullName>
    </submittedName>
</protein>